<dbReference type="EMBL" id="BAAAMJ010000002">
    <property type="protein sequence ID" value="GAA1895767.1"/>
    <property type="molecule type" value="Genomic_DNA"/>
</dbReference>
<dbReference type="RefSeq" id="WP_344258024.1">
    <property type="nucleotide sequence ID" value="NZ_BAAAMJ010000002.1"/>
</dbReference>
<reference evidence="12" key="1">
    <citation type="journal article" date="2019" name="Int. J. Syst. Evol. Microbiol.">
        <title>The Global Catalogue of Microorganisms (GCM) 10K type strain sequencing project: providing services to taxonomists for standard genome sequencing and annotation.</title>
        <authorList>
            <consortium name="The Broad Institute Genomics Platform"/>
            <consortium name="The Broad Institute Genome Sequencing Center for Infectious Disease"/>
            <person name="Wu L."/>
            <person name="Ma J."/>
        </authorList>
    </citation>
    <scope>NUCLEOTIDE SEQUENCE [LARGE SCALE GENOMIC DNA]</scope>
    <source>
        <strain evidence="12">JCM 13581</strain>
    </source>
</reference>
<evidence type="ECO:0000256" key="7">
    <source>
        <dbReference type="ARBA" id="ARBA00023157"/>
    </source>
</evidence>
<dbReference type="Pfam" id="PF00089">
    <property type="entry name" value="Trypsin"/>
    <property type="match status" value="1"/>
</dbReference>
<evidence type="ECO:0000256" key="4">
    <source>
        <dbReference type="ARBA" id="ARBA00022801"/>
    </source>
</evidence>
<keyword evidence="2" id="KW-0645">Protease</keyword>
<evidence type="ECO:0000313" key="12">
    <source>
        <dbReference type="Proteomes" id="UP001501303"/>
    </source>
</evidence>
<dbReference type="InterPro" id="IPR043504">
    <property type="entry name" value="Peptidase_S1_PA_chymotrypsin"/>
</dbReference>
<sequence>MTHRRTINRRVLIAATGVAALMAGTFAAAQASANPTPTNAPATLSSEAAGELATTLAEDMKVDQESMYYDAETQRLVVNVADEIMAAGVEASGVEIRQVDHSLAELNEVKAGLEDVAIPGTAWAIDPVTNKVQVSVDSTVTGDDLAAVEAKVAEFGDMASLENDPGTFEAFIAGGDAIYSSGARCSLGFNVTAGNGARAFLTAGHCGNVGSNWSATSGGASIGQMTRSTFPGQDNALVMATGAASHPSAVNLYNGSQQQITGAGNATVGQSVQRSGSTTGRHSGSVTALNATVNYAQGSVTGMIRTSVCAEPGDSGGALFAGSTALGLTSGGSGNCSSGGTTFFEPVTRALSATGARLP</sequence>
<comment type="similarity">
    <text evidence="1">Belongs to the peptidase S1 family.</text>
</comment>
<dbReference type="InterPro" id="IPR009003">
    <property type="entry name" value="Peptidase_S1_PA"/>
</dbReference>
<evidence type="ECO:0000256" key="2">
    <source>
        <dbReference type="ARBA" id="ARBA00022670"/>
    </source>
</evidence>
<comment type="caution">
    <text evidence="11">The sequence shown here is derived from an EMBL/GenBank/DDBJ whole genome shotgun (WGS) entry which is preliminary data.</text>
</comment>
<dbReference type="PROSITE" id="PS51318">
    <property type="entry name" value="TAT"/>
    <property type="match status" value="1"/>
</dbReference>
<keyword evidence="3 8" id="KW-0732">Signal</keyword>
<gene>
    <name evidence="11" type="ORF">GCM10009716_02320</name>
</gene>
<protein>
    <submittedName>
        <fullName evidence="11">S1 family peptidase</fullName>
    </submittedName>
</protein>
<dbReference type="InterPro" id="IPR004236">
    <property type="entry name" value="Pept_S1_alpha_lytic"/>
</dbReference>
<dbReference type="InterPro" id="IPR001254">
    <property type="entry name" value="Trypsin_dom"/>
</dbReference>
<name>A0ABP5A1I7_9ACTN</name>
<evidence type="ECO:0000256" key="6">
    <source>
        <dbReference type="ARBA" id="ARBA00023145"/>
    </source>
</evidence>
<dbReference type="PIRSF" id="PIRSF001134">
    <property type="entry name" value="Streptogrisin"/>
    <property type="match status" value="1"/>
</dbReference>
<dbReference type="Gene3D" id="2.40.10.10">
    <property type="entry name" value="Trypsin-like serine proteases"/>
    <property type="match status" value="2"/>
</dbReference>
<evidence type="ECO:0000256" key="3">
    <source>
        <dbReference type="ARBA" id="ARBA00022729"/>
    </source>
</evidence>
<dbReference type="CDD" id="cd21112">
    <property type="entry name" value="alphaLP-like"/>
    <property type="match status" value="1"/>
</dbReference>
<keyword evidence="7" id="KW-1015">Disulfide bond</keyword>
<keyword evidence="12" id="KW-1185">Reference proteome</keyword>
<organism evidence="11 12">
    <name type="scientific">Streptomyces sodiiphilus</name>
    <dbReference type="NCBI Taxonomy" id="226217"/>
    <lineage>
        <taxon>Bacteria</taxon>
        <taxon>Bacillati</taxon>
        <taxon>Actinomycetota</taxon>
        <taxon>Actinomycetes</taxon>
        <taxon>Kitasatosporales</taxon>
        <taxon>Streptomycetaceae</taxon>
        <taxon>Streptomyces</taxon>
    </lineage>
</organism>
<evidence type="ECO:0000256" key="5">
    <source>
        <dbReference type="ARBA" id="ARBA00022825"/>
    </source>
</evidence>
<dbReference type="PRINTS" id="PR00861">
    <property type="entry name" value="ALYTICPTASE"/>
</dbReference>
<feature type="signal peptide" evidence="8">
    <location>
        <begin position="1"/>
        <end position="33"/>
    </location>
</feature>
<keyword evidence="5" id="KW-0720">Serine protease</keyword>
<keyword evidence="4" id="KW-0378">Hydrolase</keyword>
<feature type="domain" description="Peptidase S1" evidence="9">
    <location>
        <begin position="196"/>
        <end position="351"/>
    </location>
</feature>
<evidence type="ECO:0000313" key="11">
    <source>
        <dbReference type="EMBL" id="GAA1895767.1"/>
    </source>
</evidence>
<keyword evidence="6" id="KW-0865">Zymogen</keyword>
<evidence type="ECO:0000256" key="1">
    <source>
        <dbReference type="ARBA" id="ARBA00007664"/>
    </source>
</evidence>
<feature type="chain" id="PRO_5045632967" evidence="8">
    <location>
        <begin position="34"/>
        <end position="359"/>
    </location>
</feature>
<dbReference type="InterPro" id="IPR001316">
    <property type="entry name" value="Pept_S1A_streptogrisin"/>
</dbReference>
<evidence type="ECO:0000259" key="10">
    <source>
        <dbReference type="Pfam" id="PF02983"/>
    </source>
</evidence>
<dbReference type="SUPFAM" id="SSF50494">
    <property type="entry name" value="Trypsin-like serine proteases"/>
    <property type="match status" value="1"/>
</dbReference>
<dbReference type="Proteomes" id="UP001501303">
    <property type="component" value="Unassembled WGS sequence"/>
</dbReference>
<evidence type="ECO:0000256" key="8">
    <source>
        <dbReference type="SAM" id="SignalP"/>
    </source>
</evidence>
<dbReference type="InterPro" id="IPR006311">
    <property type="entry name" value="TAT_signal"/>
</dbReference>
<evidence type="ECO:0000259" key="9">
    <source>
        <dbReference type="Pfam" id="PF00089"/>
    </source>
</evidence>
<accession>A0ABP5A1I7</accession>
<feature type="domain" description="Peptidase S1A alpha-lytic prodomain" evidence="10">
    <location>
        <begin position="101"/>
        <end position="153"/>
    </location>
</feature>
<proteinExistence type="inferred from homology"/>
<dbReference type="Pfam" id="PF02983">
    <property type="entry name" value="Pro_Al_protease"/>
    <property type="match status" value="1"/>
</dbReference>